<dbReference type="GO" id="GO:0005634">
    <property type="term" value="C:nucleus"/>
    <property type="evidence" value="ECO:0007669"/>
    <property type="project" value="UniProtKB-ARBA"/>
</dbReference>
<dbReference type="InterPro" id="IPR036093">
    <property type="entry name" value="NAC_dom_sf"/>
</dbReference>
<dbReference type="Proteomes" id="UP001151287">
    <property type="component" value="Unassembled WGS sequence"/>
</dbReference>
<dbReference type="PANTHER" id="PTHR31744">
    <property type="entry name" value="PROTEIN CUP-SHAPED COTYLEDON 2-RELATED"/>
    <property type="match status" value="1"/>
</dbReference>
<protein>
    <recommendedName>
        <fullName evidence="5">NAC domain-containing protein</fullName>
    </recommendedName>
</protein>
<feature type="domain" description="NAC" evidence="5">
    <location>
        <begin position="21"/>
        <end position="173"/>
    </location>
</feature>
<dbReference type="PANTHER" id="PTHR31744:SF92">
    <property type="entry name" value="NAC DOMAIN-CONTAINING PROTEIN 87"/>
    <property type="match status" value="1"/>
</dbReference>
<gene>
    <name evidence="6" type="ORF">LUZ63_014924</name>
</gene>
<dbReference type="AlphaFoldDB" id="A0A9Q0CBZ1"/>
<name>A0A9Q0CBZ1_9POAL</name>
<evidence type="ECO:0000256" key="1">
    <source>
        <dbReference type="ARBA" id="ARBA00023015"/>
    </source>
</evidence>
<dbReference type="GO" id="GO:0006355">
    <property type="term" value="P:regulation of DNA-templated transcription"/>
    <property type="evidence" value="ECO:0007669"/>
    <property type="project" value="InterPro"/>
</dbReference>
<organism evidence="6 7">
    <name type="scientific">Rhynchospora breviuscula</name>
    <dbReference type="NCBI Taxonomy" id="2022672"/>
    <lineage>
        <taxon>Eukaryota</taxon>
        <taxon>Viridiplantae</taxon>
        <taxon>Streptophyta</taxon>
        <taxon>Embryophyta</taxon>
        <taxon>Tracheophyta</taxon>
        <taxon>Spermatophyta</taxon>
        <taxon>Magnoliopsida</taxon>
        <taxon>Liliopsida</taxon>
        <taxon>Poales</taxon>
        <taxon>Cyperaceae</taxon>
        <taxon>Cyperoideae</taxon>
        <taxon>Rhynchosporeae</taxon>
        <taxon>Rhynchospora</taxon>
    </lineage>
</organism>
<sequence>MQCRFSMEMMGRQFERCDGQLPPGYRFHPTDEELITYYLVRKVRDGNFTSRAIADIDLNRCEPWELPEKATMGEKEWYFFSLRDRKYPTGLRTNRATEAGYWKATGKDREIFIAKTGTLVGMKKTLVFYKGRAPKGEKSNWVMHEYRLEGMFAYHYLSASSKDEWVVTRVFQKSVPNCKKPRIPITNGAADVSFSDSASGASAAAAAGCHSSATSAASLPPILDPNFTDRGGCSYSAASQRELVPCFSTASGDINSASPIAASGHYFPLPIEPPPLPVGLQNPSSYFPSLRTLQENLQFPIFFSNALPVSANVWPVDVDRKFEMNTGRANLGVAAGSTELDCVWTF</sequence>
<evidence type="ECO:0000313" key="6">
    <source>
        <dbReference type="EMBL" id="KAJ1690769.1"/>
    </source>
</evidence>
<dbReference type="PROSITE" id="PS51005">
    <property type="entry name" value="NAC"/>
    <property type="match status" value="1"/>
</dbReference>
<keyword evidence="7" id="KW-1185">Reference proteome</keyword>
<keyword evidence="1" id="KW-0805">Transcription regulation</keyword>
<keyword evidence="3" id="KW-0804">Transcription</keyword>
<evidence type="ECO:0000256" key="4">
    <source>
        <dbReference type="ARBA" id="ARBA00023242"/>
    </source>
</evidence>
<dbReference type="OrthoDB" id="1424968at2759"/>
<accession>A0A9Q0CBZ1</accession>
<proteinExistence type="predicted"/>
<keyword evidence="4" id="KW-0539">Nucleus</keyword>
<dbReference type="SUPFAM" id="SSF101941">
    <property type="entry name" value="NAC domain"/>
    <property type="match status" value="1"/>
</dbReference>
<reference evidence="6" key="1">
    <citation type="journal article" date="2022" name="Cell">
        <title>Repeat-based holocentromeres influence genome architecture and karyotype evolution.</title>
        <authorList>
            <person name="Hofstatter P.G."/>
            <person name="Thangavel G."/>
            <person name="Lux T."/>
            <person name="Neumann P."/>
            <person name="Vondrak T."/>
            <person name="Novak P."/>
            <person name="Zhang M."/>
            <person name="Costa L."/>
            <person name="Castellani M."/>
            <person name="Scott A."/>
            <person name="Toegelov H."/>
            <person name="Fuchs J."/>
            <person name="Mata-Sucre Y."/>
            <person name="Dias Y."/>
            <person name="Vanzela A.L.L."/>
            <person name="Huettel B."/>
            <person name="Almeida C.C.S."/>
            <person name="Simkova H."/>
            <person name="Souza G."/>
            <person name="Pedrosa-Harand A."/>
            <person name="Macas J."/>
            <person name="Mayer K.F.X."/>
            <person name="Houben A."/>
            <person name="Marques A."/>
        </authorList>
    </citation>
    <scope>NUCLEOTIDE SEQUENCE</scope>
    <source>
        <tissue evidence="6">Leaves</tissue>
    </source>
</reference>
<evidence type="ECO:0000313" key="7">
    <source>
        <dbReference type="Proteomes" id="UP001151287"/>
    </source>
</evidence>
<comment type="caution">
    <text evidence="6">The sequence shown here is derived from an EMBL/GenBank/DDBJ whole genome shotgun (WGS) entry which is preliminary data.</text>
</comment>
<dbReference type="Pfam" id="PF02365">
    <property type="entry name" value="NAM"/>
    <property type="match status" value="1"/>
</dbReference>
<dbReference type="InterPro" id="IPR003441">
    <property type="entry name" value="NAC-dom"/>
</dbReference>
<keyword evidence="2" id="KW-0238">DNA-binding</keyword>
<dbReference type="Gene3D" id="2.170.150.80">
    <property type="entry name" value="NAC domain"/>
    <property type="match status" value="1"/>
</dbReference>
<evidence type="ECO:0000256" key="2">
    <source>
        <dbReference type="ARBA" id="ARBA00023125"/>
    </source>
</evidence>
<evidence type="ECO:0000256" key="3">
    <source>
        <dbReference type="ARBA" id="ARBA00023163"/>
    </source>
</evidence>
<evidence type="ECO:0000259" key="5">
    <source>
        <dbReference type="PROSITE" id="PS51005"/>
    </source>
</evidence>
<dbReference type="FunFam" id="2.170.150.80:FF:000006">
    <property type="entry name" value="NAC domain-containing protein 100-like"/>
    <property type="match status" value="1"/>
</dbReference>
<dbReference type="GO" id="GO:0003677">
    <property type="term" value="F:DNA binding"/>
    <property type="evidence" value="ECO:0007669"/>
    <property type="project" value="UniProtKB-KW"/>
</dbReference>
<dbReference type="EMBL" id="JAMQYH010000004">
    <property type="protein sequence ID" value="KAJ1690769.1"/>
    <property type="molecule type" value="Genomic_DNA"/>
</dbReference>